<feature type="region of interest" description="Disordered" evidence="1">
    <location>
        <begin position="244"/>
        <end position="266"/>
    </location>
</feature>
<feature type="compositionally biased region" description="Basic residues" evidence="1">
    <location>
        <begin position="252"/>
        <end position="266"/>
    </location>
</feature>
<gene>
    <name evidence="3" type="ORF">JY651_48400</name>
</gene>
<evidence type="ECO:0000313" key="3">
    <source>
        <dbReference type="EMBL" id="QSQ22837.1"/>
    </source>
</evidence>
<keyword evidence="4" id="KW-1185">Reference proteome</keyword>
<reference evidence="3 4" key="1">
    <citation type="submission" date="2021-02" db="EMBL/GenBank/DDBJ databases">
        <title>De Novo genome assembly of isolated myxobacteria.</title>
        <authorList>
            <person name="Stevens D.C."/>
        </authorList>
    </citation>
    <scope>NUCLEOTIDE SEQUENCE [LARGE SCALE GENOMIC DNA]</scope>
    <source>
        <strain evidence="4">SCPEA02</strain>
    </source>
</reference>
<feature type="region of interest" description="Disordered" evidence="1">
    <location>
        <begin position="13"/>
        <end position="62"/>
    </location>
</feature>
<dbReference type="Pfam" id="PF07791">
    <property type="entry name" value="Imm11"/>
    <property type="match status" value="1"/>
</dbReference>
<accession>A0ABX7NZC7</accession>
<dbReference type="InterPro" id="IPR012433">
    <property type="entry name" value="Imm11"/>
</dbReference>
<protein>
    <recommendedName>
        <fullName evidence="2">Immunity MXAN-0049 protein domain-containing protein</fullName>
    </recommendedName>
</protein>
<evidence type="ECO:0000256" key="1">
    <source>
        <dbReference type="SAM" id="MobiDB-lite"/>
    </source>
</evidence>
<proteinExistence type="predicted"/>
<organism evidence="3 4">
    <name type="scientific">Pyxidicoccus parkwayensis</name>
    <dbReference type="NCBI Taxonomy" id="2813578"/>
    <lineage>
        <taxon>Bacteria</taxon>
        <taxon>Pseudomonadati</taxon>
        <taxon>Myxococcota</taxon>
        <taxon>Myxococcia</taxon>
        <taxon>Myxococcales</taxon>
        <taxon>Cystobacterineae</taxon>
        <taxon>Myxococcaceae</taxon>
        <taxon>Pyxidicoccus</taxon>
    </lineage>
</organism>
<dbReference type="EMBL" id="CP071090">
    <property type="protein sequence ID" value="QSQ22837.1"/>
    <property type="molecule type" value="Genomic_DNA"/>
</dbReference>
<evidence type="ECO:0000313" key="4">
    <source>
        <dbReference type="Proteomes" id="UP000662747"/>
    </source>
</evidence>
<feature type="domain" description="Immunity MXAN-0049 protein" evidence="2">
    <location>
        <begin position="128"/>
        <end position="247"/>
    </location>
</feature>
<name>A0ABX7NZC7_9BACT</name>
<dbReference type="Proteomes" id="UP000662747">
    <property type="component" value="Chromosome"/>
</dbReference>
<evidence type="ECO:0000259" key="2">
    <source>
        <dbReference type="Pfam" id="PF07791"/>
    </source>
</evidence>
<sequence length="266" mass="30033">MFRRLTEALRHLARRSPRSAGGPRADTLWDTLTDVSPDTTSRRKSAARRAPSRSARPPRYYDLHDDFRAPGRRELGDPVSLERKKKVDSVWLFTSGAPVRGLGKLRSTVRPPGQPLDFSLAGAGLTPVVHARVASIFRELAPNDVQLIPVEVEDCDEPYFIVVATRLVHCIDDRKCAEVHRYTDDDAPPDRMGHYRTVRGLRIDPTRTNGARVFRSWGWPVSLIVSESIKEAFEHAGVTGARFAEVTEPPPKKRRRKAQRKTRKSN</sequence>
<feature type="compositionally biased region" description="Basic residues" evidence="1">
    <location>
        <begin position="42"/>
        <end position="51"/>
    </location>
</feature>